<keyword evidence="3" id="KW-0282">Flagellum</keyword>
<keyword evidence="3" id="KW-0966">Cell projection</keyword>
<dbReference type="PANTHER" id="PTHR19960">
    <property type="entry name" value="TEKTIN"/>
    <property type="match status" value="1"/>
</dbReference>
<evidence type="ECO:0000256" key="4">
    <source>
        <dbReference type="SAM" id="Coils"/>
    </source>
</evidence>
<keyword evidence="3" id="KW-0969">Cilium</keyword>
<evidence type="ECO:0000256" key="1">
    <source>
        <dbReference type="ARBA" id="ARBA00007209"/>
    </source>
</evidence>
<comment type="similarity">
    <text evidence="1 3">Belongs to the tektin family.</text>
</comment>
<organism evidence="5 6">
    <name type="scientific">Zophobas morio</name>
    <dbReference type="NCBI Taxonomy" id="2755281"/>
    <lineage>
        <taxon>Eukaryota</taxon>
        <taxon>Metazoa</taxon>
        <taxon>Ecdysozoa</taxon>
        <taxon>Arthropoda</taxon>
        <taxon>Hexapoda</taxon>
        <taxon>Insecta</taxon>
        <taxon>Pterygota</taxon>
        <taxon>Neoptera</taxon>
        <taxon>Endopterygota</taxon>
        <taxon>Coleoptera</taxon>
        <taxon>Polyphaga</taxon>
        <taxon>Cucujiformia</taxon>
        <taxon>Tenebrionidae</taxon>
        <taxon>Zophobas</taxon>
    </lineage>
</organism>
<evidence type="ECO:0000256" key="2">
    <source>
        <dbReference type="ARBA" id="ARBA00022490"/>
    </source>
</evidence>
<feature type="coiled-coil region" evidence="4">
    <location>
        <begin position="76"/>
        <end position="103"/>
    </location>
</feature>
<dbReference type="PANTHER" id="PTHR19960:SF7">
    <property type="entry name" value="TEKTIN"/>
    <property type="match status" value="1"/>
</dbReference>
<dbReference type="InterPro" id="IPR048256">
    <property type="entry name" value="Tektin-like"/>
</dbReference>
<proteinExistence type="inferred from homology"/>
<dbReference type="Proteomes" id="UP001168821">
    <property type="component" value="Unassembled WGS sequence"/>
</dbReference>
<dbReference type="InterPro" id="IPR000435">
    <property type="entry name" value="Tektins"/>
</dbReference>
<dbReference type="EMBL" id="JALNTZ010000002">
    <property type="protein sequence ID" value="KAJ3662366.1"/>
    <property type="molecule type" value="Genomic_DNA"/>
</dbReference>
<dbReference type="PRINTS" id="PR00511">
    <property type="entry name" value="TEKTIN"/>
</dbReference>
<dbReference type="GO" id="GO:0005634">
    <property type="term" value="C:nucleus"/>
    <property type="evidence" value="ECO:0007669"/>
    <property type="project" value="TreeGrafter"/>
</dbReference>
<dbReference type="GO" id="GO:0015630">
    <property type="term" value="C:microtubule cytoskeleton"/>
    <property type="evidence" value="ECO:0007669"/>
    <property type="project" value="UniProtKB-UniRule"/>
</dbReference>
<evidence type="ECO:0000313" key="6">
    <source>
        <dbReference type="Proteomes" id="UP001168821"/>
    </source>
</evidence>
<name>A0AA38IXS5_9CUCU</name>
<feature type="coiled-coil region" evidence="4">
    <location>
        <begin position="336"/>
        <end position="370"/>
    </location>
</feature>
<comment type="caution">
    <text evidence="5">The sequence shown here is derived from an EMBL/GenBank/DDBJ whole genome shotgun (WGS) entry which is preliminary data.</text>
</comment>
<accession>A0AA38IXS5</accession>
<dbReference type="GO" id="GO:0060271">
    <property type="term" value="P:cilium assembly"/>
    <property type="evidence" value="ECO:0007669"/>
    <property type="project" value="UniProtKB-UniRule"/>
</dbReference>
<dbReference type="GO" id="GO:0060294">
    <property type="term" value="P:cilium movement involved in cell motility"/>
    <property type="evidence" value="ECO:0007669"/>
    <property type="project" value="UniProtKB-UniRule"/>
</dbReference>
<comment type="subcellular location">
    <subcellularLocation>
        <location evidence="3">Cytoplasm</location>
        <location evidence="3">Cytoskeleton</location>
        <location evidence="3">Cilium axoneme</location>
    </subcellularLocation>
</comment>
<reference evidence="5" key="1">
    <citation type="journal article" date="2023" name="G3 (Bethesda)">
        <title>Whole genome assemblies of Zophobas morio and Tenebrio molitor.</title>
        <authorList>
            <person name="Kaur S."/>
            <person name="Stinson S.A."/>
            <person name="diCenzo G.C."/>
        </authorList>
    </citation>
    <scope>NUCLEOTIDE SEQUENCE</scope>
    <source>
        <strain evidence="5">QUZm001</strain>
    </source>
</reference>
<keyword evidence="2" id="KW-0963">Cytoplasm</keyword>
<evidence type="ECO:0000256" key="3">
    <source>
        <dbReference type="RuleBase" id="RU367040"/>
    </source>
</evidence>
<dbReference type="Pfam" id="PF03148">
    <property type="entry name" value="Tektin"/>
    <property type="match status" value="1"/>
</dbReference>
<keyword evidence="4" id="KW-0175">Coiled coil</keyword>
<protein>
    <recommendedName>
        <fullName evidence="3">Tektin</fullName>
    </recommendedName>
</protein>
<gene>
    <name evidence="5" type="ORF">Zmor_006720</name>
</gene>
<dbReference type="GO" id="GO:0005930">
    <property type="term" value="C:axoneme"/>
    <property type="evidence" value="ECO:0007669"/>
    <property type="project" value="UniProtKB-SubCell"/>
</dbReference>
<dbReference type="AlphaFoldDB" id="A0AA38IXS5"/>
<evidence type="ECO:0000313" key="5">
    <source>
        <dbReference type="EMBL" id="KAJ3662366.1"/>
    </source>
</evidence>
<keyword evidence="6" id="KW-1185">Reference proteome</keyword>
<sequence length="426" mass="50107">MSVVTFEKPIQHISLSDWHAKQWQNQQTNDTRRADAFNLRHESRQLRNETKIRTEWDTYHNNVRLADRITELDRWRDALRSCLERVDKEIAALKDEKFSTERELDALGIPLNVVAECISMRDNRQGAELTYDDGDTELKRELCVVESVKKLLVERCQAAWEKLNKLEEVRFRLNLEVNDKTEAIEIDKDQLTLDKNCANISYKTDPLRIVKNSIPYEAWLEHSKHVKELADNELADTHKLREALFVVRERARNDLRAQRDRADFTLRKRIYETQKARNELDWQQFKMREEMEKLLKEIKTLEDALLAKTDGLKLCETRLENRAYRPGFELARDEAESGLKNEVTQLRQTRNDLINKINCAKATYNALENQQVIIDTDLANKSHSLMTDIRCLDMRIRLRTGEFAGPATDTDRNIQLTRMEQEIPPT</sequence>